<evidence type="ECO:0000256" key="1">
    <source>
        <dbReference type="SAM" id="MobiDB-lite"/>
    </source>
</evidence>
<proteinExistence type="predicted"/>
<sequence>GKQGVMVGRKRLGDDGITWPEGGNINMMHGDSRVMVVVCLETTSLPAPCLSTSTFPGSREEPQKRP</sequence>
<reference evidence="2 3" key="1">
    <citation type="submission" date="2023-12" db="EMBL/GenBank/DDBJ databases">
        <title>Characterization of antibiotic resistance in Aeromonas spp. in hospital effluent.</title>
        <authorList>
            <person name="Negoseki B.R.S."/>
            <person name="Krul D."/>
            <person name="Siqueira A.C."/>
            <person name="Almeida M."/>
            <person name="Mesa D."/>
            <person name="Conte D."/>
            <person name="Dalla-Costa L.M."/>
        </authorList>
    </citation>
    <scope>NUCLEOTIDE SEQUENCE [LARGE SCALE GENOMIC DNA]</scope>
    <source>
        <strain evidence="2 3">36v</strain>
    </source>
</reference>
<gene>
    <name evidence="2" type="ORF">VCX44_18920</name>
</gene>
<feature type="non-terminal residue" evidence="2">
    <location>
        <position position="1"/>
    </location>
</feature>
<dbReference type="EMBL" id="JAYGOJ010000138">
    <property type="protein sequence ID" value="MEA9437816.1"/>
    <property type="molecule type" value="Genomic_DNA"/>
</dbReference>
<organism evidence="2 3">
    <name type="scientific">Aeromonas caviae</name>
    <name type="common">Aeromonas punctata</name>
    <dbReference type="NCBI Taxonomy" id="648"/>
    <lineage>
        <taxon>Bacteria</taxon>
        <taxon>Pseudomonadati</taxon>
        <taxon>Pseudomonadota</taxon>
        <taxon>Gammaproteobacteria</taxon>
        <taxon>Aeromonadales</taxon>
        <taxon>Aeromonadaceae</taxon>
        <taxon>Aeromonas</taxon>
    </lineage>
</organism>
<dbReference type="RefSeq" id="WP_323580897.1">
    <property type="nucleotide sequence ID" value="NZ_JAYGOJ010000138.1"/>
</dbReference>
<feature type="region of interest" description="Disordered" evidence="1">
    <location>
        <begin position="1"/>
        <end position="23"/>
    </location>
</feature>
<evidence type="ECO:0000313" key="2">
    <source>
        <dbReference type="EMBL" id="MEA9437816.1"/>
    </source>
</evidence>
<accession>A0ABU5WAB2</accession>
<protein>
    <submittedName>
        <fullName evidence="2">Uncharacterized protein</fullName>
    </submittedName>
</protein>
<evidence type="ECO:0000313" key="3">
    <source>
        <dbReference type="Proteomes" id="UP001304847"/>
    </source>
</evidence>
<dbReference type="Proteomes" id="UP001304847">
    <property type="component" value="Unassembled WGS sequence"/>
</dbReference>
<name>A0ABU5WAB2_AERCA</name>
<comment type="caution">
    <text evidence="2">The sequence shown here is derived from an EMBL/GenBank/DDBJ whole genome shotgun (WGS) entry which is preliminary data.</text>
</comment>
<keyword evidence="3" id="KW-1185">Reference proteome</keyword>